<reference evidence="10" key="2">
    <citation type="journal article" date="2023" name="BMC Genomics">
        <title>Pest status, molecular evolution, and epigenetic factors derived from the genome assembly of Frankliniella fusca, a thysanopteran phytovirus vector.</title>
        <authorList>
            <person name="Catto M.A."/>
            <person name="Labadie P.E."/>
            <person name="Jacobson A.L."/>
            <person name="Kennedy G.G."/>
            <person name="Srinivasan R."/>
            <person name="Hunt B.G."/>
        </authorList>
    </citation>
    <scope>NUCLEOTIDE SEQUENCE</scope>
    <source>
        <strain evidence="10">PL_HMW_Pooled</strain>
    </source>
</reference>
<dbReference type="InterPro" id="IPR000961">
    <property type="entry name" value="AGC-kinase_C"/>
</dbReference>
<dbReference type="FunFam" id="1.10.287.160:FF:000001">
    <property type="entry name" value="Putative serine/threonine-protein kinase N2"/>
    <property type="match status" value="1"/>
</dbReference>
<reference evidence="10" key="1">
    <citation type="submission" date="2021-07" db="EMBL/GenBank/DDBJ databases">
        <authorList>
            <person name="Catto M.A."/>
            <person name="Jacobson A."/>
            <person name="Kennedy G."/>
            <person name="Labadie P."/>
            <person name="Hunt B.G."/>
            <person name="Srinivasan R."/>
        </authorList>
    </citation>
    <scope>NUCLEOTIDE SEQUENCE</scope>
    <source>
        <strain evidence="10">PL_HMW_Pooled</strain>
        <tissue evidence="10">Head</tissue>
    </source>
</reference>
<dbReference type="InterPro" id="IPR035892">
    <property type="entry name" value="C2_domain_sf"/>
</dbReference>
<evidence type="ECO:0000313" key="10">
    <source>
        <dbReference type="EMBL" id="KAK3921206.1"/>
    </source>
</evidence>
<dbReference type="SMART" id="SM00742">
    <property type="entry name" value="Hr1"/>
    <property type="match status" value="2"/>
</dbReference>
<dbReference type="SUPFAM" id="SSF49562">
    <property type="entry name" value="C2 domain (Calcium/lipid-binding domain, CaLB)"/>
    <property type="match status" value="1"/>
</dbReference>
<dbReference type="InterPro" id="IPR011072">
    <property type="entry name" value="HR1_rho-bd"/>
</dbReference>
<evidence type="ECO:0000259" key="9">
    <source>
        <dbReference type="PROSITE" id="PS51860"/>
    </source>
</evidence>
<feature type="compositionally biased region" description="Polar residues" evidence="7">
    <location>
        <begin position="424"/>
        <end position="443"/>
    </location>
</feature>
<dbReference type="AlphaFoldDB" id="A0AAE1HH20"/>
<dbReference type="SUPFAM" id="SSF46585">
    <property type="entry name" value="HR1 repeat"/>
    <property type="match status" value="2"/>
</dbReference>
<evidence type="ECO:0000256" key="1">
    <source>
        <dbReference type="ARBA" id="ARBA00022527"/>
    </source>
</evidence>
<dbReference type="Pfam" id="PF02185">
    <property type="entry name" value="HR1"/>
    <property type="match status" value="2"/>
</dbReference>
<dbReference type="FunFam" id="1.10.287.160:FF:000003">
    <property type="entry name" value="Putative serine/threonine-protein kinase N2"/>
    <property type="match status" value="1"/>
</dbReference>
<feature type="region of interest" description="Disordered" evidence="7">
    <location>
        <begin position="69"/>
        <end position="92"/>
    </location>
</feature>
<evidence type="ECO:0000256" key="7">
    <source>
        <dbReference type="SAM" id="MobiDB-lite"/>
    </source>
</evidence>
<evidence type="ECO:0000256" key="6">
    <source>
        <dbReference type="PROSITE-ProRule" id="PRU01207"/>
    </source>
</evidence>
<feature type="region of interest" description="Disordered" evidence="7">
    <location>
        <begin position="686"/>
        <end position="710"/>
    </location>
</feature>
<dbReference type="Gene3D" id="3.30.200.20">
    <property type="entry name" value="Phosphorylase Kinase, domain 1"/>
    <property type="match status" value="1"/>
</dbReference>
<dbReference type="PROSITE" id="PS51285">
    <property type="entry name" value="AGC_KINASE_CTER"/>
    <property type="match status" value="1"/>
</dbReference>
<organism evidence="10 11">
    <name type="scientific">Frankliniella fusca</name>
    <dbReference type="NCBI Taxonomy" id="407009"/>
    <lineage>
        <taxon>Eukaryota</taxon>
        <taxon>Metazoa</taxon>
        <taxon>Ecdysozoa</taxon>
        <taxon>Arthropoda</taxon>
        <taxon>Hexapoda</taxon>
        <taxon>Insecta</taxon>
        <taxon>Pterygota</taxon>
        <taxon>Neoptera</taxon>
        <taxon>Paraneoptera</taxon>
        <taxon>Thysanoptera</taxon>
        <taxon>Terebrantia</taxon>
        <taxon>Thripoidea</taxon>
        <taxon>Thripidae</taxon>
        <taxon>Frankliniella</taxon>
    </lineage>
</organism>
<dbReference type="PROSITE" id="PS51860">
    <property type="entry name" value="REM_1"/>
    <property type="match status" value="2"/>
</dbReference>
<dbReference type="CDD" id="cd11623">
    <property type="entry name" value="HR1_PKN_2"/>
    <property type="match status" value="1"/>
</dbReference>
<evidence type="ECO:0000259" key="8">
    <source>
        <dbReference type="PROSITE" id="PS51285"/>
    </source>
</evidence>
<protein>
    <submittedName>
        <fullName evidence="10">Serine/threonine-protein kinase N</fullName>
    </submittedName>
</protein>
<dbReference type="InterPro" id="IPR036274">
    <property type="entry name" value="HR1_rpt_sf"/>
</dbReference>
<keyword evidence="11" id="KW-1185">Reference proteome</keyword>
<feature type="compositionally biased region" description="Low complexity" evidence="7">
    <location>
        <begin position="564"/>
        <end position="577"/>
    </location>
</feature>
<evidence type="ECO:0000256" key="2">
    <source>
        <dbReference type="ARBA" id="ARBA00022679"/>
    </source>
</evidence>
<sequence>MFGDQRLISLEKQLNIELKVKQGAENMIQSLTSRSGHSRDKKLLAEAQQMLQDSKAKIEFLRMRMEKLKKTHPHRADTPSNGDHHLKSLESRTYEPNLEPPLEERVEELRHRLRIEAAVVEGAKNVIRLLQQSTKVTDKRALQEAQASLSESSRKLDLLRKSLEMRRAELPPDSPAAAQLKRELQNAQAASPVPVTYTSLQPFRDGNMLDKPQQQNSMGTRSQSLSRAAFVTGKLEVRLMGCQDLLEEVPGRSRRDKDSTSSPSGDLRSFVKGVTGRSSSKSYSIKDETSNEIMAVIKLDNQTVAQTNWRPCSQQAWDQRFSIDLDKSRELEVGIYWRDWRSLCAIKFLRLEEFIDDIRHGMALQLEPQGLLFAEIKFLNPMISRKPKLRRQRKIFKQQVKNFPRATQMNINVATWGRLLKRSSPSIQNNNSHGNSRSASESPPSGIEPLDPIIVEDKAEAPGEAPDPQTAGLSGARPLGLGVAVLPPLPPDMTSNQFTPSNMAHKKRTSPLPTPPPPPPRLDPELQNALREFDFLHQEGSPDLLHRHHSGPLIRPLSIPGPEQQQQSAHSSHQRSPSPQPVVEFPQDEVVYDEPEIVRRPAARGLEYRDSAYESRRHSQFTGMSLENFRLLSVLGRGHFGKSPFPGDDEEEVFDSIVNDEVRYPRFLSLESIAIMRRSCSEDVSNFDEEFTSEKPQLTPPKEPRPLTDEEQGLFRDFTYMADWC</sequence>
<feature type="domain" description="AGC-kinase C-terminal" evidence="8">
    <location>
        <begin position="650"/>
        <end position="725"/>
    </location>
</feature>
<name>A0AAE1HH20_9NEOP</name>
<keyword evidence="6" id="KW-0175">Coiled coil</keyword>
<keyword evidence="4 10" id="KW-0418">Kinase</keyword>
<accession>A0AAE1HH20</accession>
<feature type="compositionally biased region" description="Pro residues" evidence="7">
    <location>
        <begin position="512"/>
        <end position="521"/>
    </location>
</feature>
<feature type="domain" description="REM-1" evidence="9">
    <location>
        <begin position="1"/>
        <end position="74"/>
    </location>
</feature>
<evidence type="ECO:0000313" key="11">
    <source>
        <dbReference type="Proteomes" id="UP001219518"/>
    </source>
</evidence>
<evidence type="ECO:0000256" key="4">
    <source>
        <dbReference type="ARBA" id="ARBA00022777"/>
    </source>
</evidence>
<dbReference type="InterPro" id="IPR017892">
    <property type="entry name" value="Pkinase_C"/>
</dbReference>
<dbReference type="GO" id="GO:0004674">
    <property type="term" value="F:protein serine/threonine kinase activity"/>
    <property type="evidence" value="ECO:0007669"/>
    <property type="project" value="UniProtKB-KW"/>
</dbReference>
<keyword evidence="3" id="KW-0547">Nucleotide-binding</keyword>
<keyword evidence="5" id="KW-0067">ATP-binding</keyword>
<evidence type="ECO:0000256" key="5">
    <source>
        <dbReference type="ARBA" id="ARBA00022840"/>
    </source>
</evidence>
<dbReference type="EMBL" id="JAHWGI010001033">
    <property type="protein sequence ID" value="KAK3921206.1"/>
    <property type="molecule type" value="Genomic_DNA"/>
</dbReference>
<dbReference type="Pfam" id="PF00433">
    <property type="entry name" value="Pkinase_C"/>
    <property type="match status" value="1"/>
</dbReference>
<evidence type="ECO:0000256" key="3">
    <source>
        <dbReference type="ARBA" id="ARBA00022741"/>
    </source>
</evidence>
<feature type="region of interest" description="Disordered" evidence="7">
    <location>
        <begin position="538"/>
        <end position="588"/>
    </location>
</feature>
<feature type="compositionally biased region" description="Polar residues" evidence="7">
    <location>
        <begin position="212"/>
        <end position="225"/>
    </location>
</feature>
<dbReference type="Proteomes" id="UP001219518">
    <property type="component" value="Unassembled WGS sequence"/>
</dbReference>
<gene>
    <name evidence="10" type="ORF">KUF71_010421</name>
</gene>
<keyword evidence="1" id="KW-0723">Serine/threonine-protein kinase</keyword>
<comment type="caution">
    <text evidence="10">The sequence shown here is derived from an EMBL/GenBank/DDBJ whole genome shotgun (WGS) entry which is preliminary data.</text>
</comment>
<dbReference type="GO" id="GO:0005524">
    <property type="term" value="F:ATP binding"/>
    <property type="evidence" value="ECO:0007669"/>
    <property type="project" value="UniProtKB-KW"/>
</dbReference>
<feature type="domain" description="REM-1" evidence="9">
    <location>
        <begin position="88"/>
        <end position="172"/>
    </location>
</feature>
<feature type="compositionally biased region" description="Polar residues" evidence="7">
    <location>
        <begin position="493"/>
        <end position="502"/>
    </location>
</feature>
<dbReference type="Gene3D" id="1.10.287.160">
    <property type="entry name" value="HR1 repeat"/>
    <property type="match status" value="2"/>
</dbReference>
<proteinExistence type="predicted"/>
<feature type="compositionally biased region" description="Basic and acidic residues" evidence="7">
    <location>
        <begin position="249"/>
        <end position="259"/>
    </location>
</feature>
<dbReference type="GO" id="GO:0007165">
    <property type="term" value="P:signal transduction"/>
    <property type="evidence" value="ECO:0007669"/>
    <property type="project" value="InterPro"/>
</dbReference>
<feature type="region of interest" description="Disordered" evidence="7">
    <location>
        <begin position="248"/>
        <end position="272"/>
    </location>
</feature>
<dbReference type="CDD" id="cd11625">
    <property type="entry name" value="HR1_PKN_3"/>
    <property type="match status" value="1"/>
</dbReference>
<feature type="region of interest" description="Disordered" evidence="7">
    <location>
        <begin position="206"/>
        <end position="225"/>
    </location>
</feature>
<feature type="region of interest" description="Disordered" evidence="7">
    <location>
        <begin position="424"/>
        <end position="525"/>
    </location>
</feature>
<keyword evidence="2" id="KW-0808">Transferase</keyword>